<organism evidence="2">
    <name type="scientific">Oryza meridionalis</name>
    <dbReference type="NCBI Taxonomy" id="40149"/>
    <lineage>
        <taxon>Eukaryota</taxon>
        <taxon>Viridiplantae</taxon>
        <taxon>Streptophyta</taxon>
        <taxon>Embryophyta</taxon>
        <taxon>Tracheophyta</taxon>
        <taxon>Spermatophyta</taxon>
        <taxon>Magnoliopsida</taxon>
        <taxon>Liliopsida</taxon>
        <taxon>Poales</taxon>
        <taxon>Poaceae</taxon>
        <taxon>BOP clade</taxon>
        <taxon>Oryzoideae</taxon>
        <taxon>Oryzeae</taxon>
        <taxon>Oryzinae</taxon>
        <taxon>Oryza</taxon>
    </lineage>
</organism>
<dbReference type="Proteomes" id="UP000008021">
    <property type="component" value="Chromosome 5"/>
</dbReference>
<feature type="region of interest" description="Disordered" evidence="1">
    <location>
        <begin position="120"/>
        <end position="202"/>
    </location>
</feature>
<dbReference type="STRING" id="40149.A0A0E0DMB2"/>
<dbReference type="HOGENOM" id="CLU_1356566_0_0_1"/>
<feature type="region of interest" description="Disordered" evidence="1">
    <location>
        <begin position="56"/>
        <end position="107"/>
    </location>
</feature>
<evidence type="ECO:0000256" key="1">
    <source>
        <dbReference type="SAM" id="MobiDB-lite"/>
    </source>
</evidence>
<reference evidence="2" key="2">
    <citation type="submission" date="2018-05" db="EMBL/GenBank/DDBJ databases">
        <title>OmerRS3 (Oryza meridionalis Reference Sequence Version 3).</title>
        <authorList>
            <person name="Zhang J."/>
            <person name="Kudrna D."/>
            <person name="Lee S."/>
            <person name="Talag J."/>
            <person name="Welchert J."/>
            <person name="Wing R.A."/>
        </authorList>
    </citation>
    <scope>NUCLEOTIDE SEQUENCE [LARGE SCALE GENOMIC DNA]</scope>
    <source>
        <strain evidence="2">cv. OR44</strain>
    </source>
</reference>
<name>A0A0E0DMB2_9ORYZ</name>
<dbReference type="AlphaFoldDB" id="A0A0E0DMB2"/>
<keyword evidence="3" id="KW-1185">Reference proteome</keyword>
<feature type="compositionally biased region" description="Polar residues" evidence="1">
    <location>
        <begin position="179"/>
        <end position="193"/>
    </location>
</feature>
<feature type="compositionally biased region" description="Basic and acidic residues" evidence="1">
    <location>
        <begin position="86"/>
        <end position="105"/>
    </location>
</feature>
<reference evidence="2" key="1">
    <citation type="submission" date="2015-04" db="UniProtKB">
        <authorList>
            <consortium name="EnsemblPlants"/>
        </authorList>
    </citation>
    <scope>IDENTIFICATION</scope>
</reference>
<dbReference type="EnsemblPlants" id="OMERI05G03930.1">
    <property type="protein sequence ID" value="OMERI05G03930.1"/>
    <property type="gene ID" value="OMERI05G03930"/>
</dbReference>
<protein>
    <submittedName>
        <fullName evidence="2">Uncharacterized protein</fullName>
    </submittedName>
</protein>
<feature type="region of interest" description="Disordered" evidence="1">
    <location>
        <begin position="1"/>
        <end position="24"/>
    </location>
</feature>
<accession>A0A0E0DMB2</accession>
<sequence>MGEEEQGPRRKQAGQDDAVQTSMQNDLHCETEGVLQFQCLADLLFFFRSKSGGLLDYDDDDEGYNPPPKRAVKADEDDEALVIKRNPVDDKQADGRSPKKPKMEPRFICSKIVAAASVAGRRLNSVDKQGPHPPASSTKSSEGNGDVGEEGPGSQNLQRHDPGSLDSTHQNGDDCTKDAGNSPSEMTVNTSKATDSEPYSVR</sequence>
<dbReference type="Gramene" id="OMERI05G03930.1">
    <property type="protein sequence ID" value="OMERI05G03930.1"/>
    <property type="gene ID" value="OMERI05G03930"/>
</dbReference>
<proteinExistence type="predicted"/>
<evidence type="ECO:0000313" key="2">
    <source>
        <dbReference type="EnsemblPlants" id="OMERI05G03930.1"/>
    </source>
</evidence>
<evidence type="ECO:0000313" key="3">
    <source>
        <dbReference type="Proteomes" id="UP000008021"/>
    </source>
</evidence>